<organism evidence="11 12">
    <name type="scientific">Tribolium castaneum</name>
    <name type="common">Red flour beetle</name>
    <dbReference type="NCBI Taxonomy" id="7070"/>
    <lineage>
        <taxon>Eukaryota</taxon>
        <taxon>Metazoa</taxon>
        <taxon>Ecdysozoa</taxon>
        <taxon>Arthropoda</taxon>
        <taxon>Hexapoda</taxon>
        <taxon>Insecta</taxon>
        <taxon>Pterygota</taxon>
        <taxon>Neoptera</taxon>
        <taxon>Endopterygota</taxon>
        <taxon>Coleoptera</taxon>
        <taxon>Polyphaga</taxon>
        <taxon>Cucujiformia</taxon>
        <taxon>Tenebrionidae</taxon>
        <taxon>Tenebrionidae incertae sedis</taxon>
        <taxon>Tribolium</taxon>
    </lineage>
</organism>
<reference evidence="11 12" key="1">
    <citation type="journal article" date="2008" name="Nature">
        <title>The genome of the model beetle and pest Tribolium castaneum.</title>
        <authorList>
            <consortium name="Tribolium Genome Sequencing Consortium"/>
            <person name="Richards S."/>
            <person name="Gibbs R.A."/>
            <person name="Weinstock G.M."/>
            <person name="Brown S.J."/>
            <person name="Denell R."/>
            <person name="Beeman R.W."/>
            <person name="Gibbs R."/>
            <person name="Beeman R.W."/>
            <person name="Brown S.J."/>
            <person name="Bucher G."/>
            <person name="Friedrich M."/>
            <person name="Grimmelikhuijzen C.J."/>
            <person name="Klingler M."/>
            <person name="Lorenzen M."/>
            <person name="Richards S."/>
            <person name="Roth S."/>
            <person name="Schroder R."/>
            <person name="Tautz D."/>
            <person name="Zdobnov E.M."/>
            <person name="Muzny D."/>
            <person name="Gibbs R.A."/>
            <person name="Weinstock G.M."/>
            <person name="Attaway T."/>
            <person name="Bell S."/>
            <person name="Buhay C.J."/>
            <person name="Chandrabose M.N."/>
            <person name="Chavez D."/>
            <person name="Clerk-Blankenburg K.P."/>
            <person name="Cree A."/>
            <person name="Dao M."/>
            <person name="Davis C."/>
            <person name="Chacko J."/>
            <person name="Dinh H."/>
            <person name="Dugan-Rocha S."/>
            <person name="Fowler G."/>
            <person name="Garner T.T."/>
            <person name="Garnes J."/>
            <person name="Gnirke A."/>
            <person name="Hawes A."/>
            <person name="Hernandez J."/>
            <person name="Hines S."/>
            <person name="Holder M."/>
            <person name="Hume J."/>
            <person name="Jhangiani S.N."/>
            <person name="Joshi V."/>
            <person name="Khan Z.M."/>
            <person name="Jackson L."/>
            <person name="Kovar C."/>
            <person name="Kowis A."/>
            <person name="Lee S."/>
            <person name="Lewis L.R."/>
            <person name="Margolis J."/>
            <person name="Morgan M."/>
            <person name="Nazareth L.V."/>
            <person name="Nguyen N."/>
            <person name="Okwuonu G."/>
            <person name="Parker D."/>
            <person name="Richards S."/>
            <person name="Ruiz S.J."/>
            <person name="Santibanez J."/>
            <person name="Savard J."/>
            <person name="Scherer S.E."/>
            <person name="Schneider B."/>
            <person name="Sodergren E."/>
            <person name="Tautz D."/>
            <person name="Vattahil S."/>
            <person name="Villasana D."/>
            <person name="White C.S."/>
            <person name="Wright R."/>
            <person name="Park Y."/>
            <person name="Beeman R.W."/>
            <person name="Lord J."/>
            <person name="Oppert B."/>
            <person name="Lorenzen M."/>
            <person name="Brown S."/>
            <person name="Wang L."/>
            <person name="Savard J."/>
            <person name="Tautz D."/>
            <person name="Richards S."/>
            <person name="Weinstock G."/>
            <person name="Gibbs R.A."/>
            <person name="Liu Y."/>
            <person name="Worley K."/>
            <person name="Weinstock G."/>
            <person name="Elsik C.G."/>
            <person name="Reese J.T."/>
            <person name="Elhaik E."/>
            <person name="Landan G."/>
            <person name="Graur D."/>
            <person name="Arensburger P."/>
            <person name="Atkinson P."/>
            <person name="Beeman R.W."/>
            <person name="Beidler J."/>
            <person name="Brown S.J."/>
            <person name="Demuth J.P."/>
            <person name="Drury D.W."/>
            <person name="Du Y.Z."/>
            <person name="Fujiwara H."/>
            <person name="Lorenzen M."/>
            <person name="Maselli V."/>
            <person name="Osanai M."/>
            <person name="Park Y."/>
            <person name="Robertson H.M."/>
            <person name="Tu Z."/>
            <person name="Wang J.J."/>
            <person name="Wang S."/>
            <person name="Richards S."/>
            <person name="Song H."/>
            <person name="Zhang L."/>
            <person name="Sodergren E."/>
            <person name="Werner D."/>
            <person name="Stanke M."/>
            <person name="Morgenstern B."/>
            <person name="Solovyev V."/>
            <person name="Kosarev P."/>
            <person name="Brown G."/>
            <person name="Chen H.C."/>
            <person name="Ermolaeva O."/>
            <person name="Hlavina W."/>
            <person name="Kapustin Y."/>
            <person name="Kiryutin B."/>
            <person name="Kitts P."/>
            <person name="Maglott D."/>
            <person name="Pruitt K."/>
            <person name="Sapojnikov V."/>
            <person name="Souvorov A."/>
            <person name="Mackey A.J."/>
            <person name="Waterhouse R.M."/>
            <person name="Wyder S."/>
            <person name="Zdobnov E.M."/>
            <person name="Zdobnov E.M."/>
            <person name="Wyder S."/>
            <person name="Kriventseva E.V."/>
            <person name="Kadowaki T."/>
            <person name="Bork P."/>
            <person name="Aranda M."/>
            <person name="Bao R."/>
            <person name="Beermann A."/>
            <person name="Berns N."/>
            <person name="Bolognesi R."/>
            <person name="Bonneton F."/>
            <person name="Bopp D."/>
            <person name="Brown S.J."/>
            <person name="Bucher G."/>
            <person name="Butts T."/>
            <person name="Chaumot A."/>
            <person name="Denell R.E."/>
            <person name="Ferrier D.E."/>
            <person name="Friedrich M."/>
            <person name="Gordon C.M."/>
            <person name="Jindra M."/>
            <person name="Klingler M."/>
            <person name="Lan Q."/>
            <person name="Lattorff H.M."/>
            <person name="Laudet V."/>
            <person name="von Levetsow C."/>
            <person name="Liu Z."/>
            <person name="Lutz R."/>
            <person name="Lynch J.A."/>
            <person name="da Fonseca R.N."/>
            <person name="Posnien N."/>
            <person name="Reuter R."/>
            <person name="Roth S."/>
            <person name="Savard J."/>
            <person name="Schinko J.B."/>
            <person name="Schmitt C."/>
            <person name="Schoppmeier M."/>
            <person name="Schroder R."/>
            <person name="Shippy T.D."/>
            <person name="Simonnet F."/>
            <person name="Marques-Souza H."/>
            <person name="Tautz D."/>
            <person name="Tomoyasu Y."/>
            <person name="Trauner J."/>
            <person name="Van der Zee M."/>
            <person name="Vervoort M."/>
            <person name="Wittkopp N."/>
            <person name="Wimmer E.A."/>
            <person name="Yang X."/>
            <person name="Jones A.K."/>
            <person name="Sattelle D.B."/>
            <person name="Ebert P.R."/>
            <person name="Nelson D."/>
            <person name="Scott J.G."/>
            <person name="Beeman R.W."/>
            <person name="Muthukrishnan S."/>
            <person name="Kramer K.J."/>
            <person name="Arakane Y."/>
            <person name="Beeman R.W."/>
            <person name="Zhu Q."/>
            <person name="Hogenkamp D."/>
            <person name="Dixit R."/>
            <person name="Oppert B."/>
            <person name="Jiang H."/>
            <person name="Zou Z."/>
            <person name="Marshall J."/>
            <person name="Elpidina E."/>
            <person name="Vinokurov K."/>
            <person name="Oppert C."/>
            <person name="Zou Z."/>
            <person name="Evans J."/>
            <person name="Lu Z."/>
            <person name="Zhao P."/>
            <person name="Sumathipala N."/>
            <person name="Altincicek B."/>
            <person name="Vilcinskas A."/>
            <person name="Williams M."/>
            <person name="Hultmark D."/>
            <person name="Hetru C."/>
            <person name="Jiang H."/>
            <person name="Grimmelikhuijzen C.J."/>
            <person name="Hauser F."/>
            <person name="Cazzamali G."/>
            <person name="Williamson M."/>
            <person name="Park Y."/>
            <person name="Li B."/>
            <person name="Tanaka Y."/>
            <person name="Predel R."/>
            <person name="Neupert S."/>
            <person name="Schachtner J."/>
            <person name="Verleyen P."/>
            <person name="Raible F."/>
            <person name="Bork P."/>
            <person name="Friedrich M."/>
            <person name="Walden K.K."/>
            <person name="Robertson H.M."/>
            <person name="Angeli S."/>
            <person name="Foret S."/>
            <person name="Bucher G."/>
            <person name="Schuetz S."/>
            <person name="Maleszka R."/>
            <person name="Wimmer E.A."/>
            <person name="Beeman R.W."/>
            <person name="Lorenzen M."/>
            <person name="Tomoyasu Y."/>
            <person name="Miller S.C."/>
            <person name="Grossmann D."/>
            <person name="Bucher G."/>
        </authorList>
    </citation>
    <scope>NUCLEOTIDE SEQUENCE [LARGE SCALE GENOMIC DNA]</scope>
    <source>
        <strain evidence="11 12">Georgia GA2</strain>
    </source>
</reference>
<evidence type="ECO:0000256" key="4">
    <source>
        <dbReference type="ARBA" id="ARBA00022692"/>
    </source>
</evidence>
<name>D7EIW9_TRICA</name>
<keyword evidence="12" id="KW-1185">Reference proteome</keyword>
<dbReference type="HOGENOM" id="CLU_062922_0_0_1"/>
<evidence type="ECO:0000313" key="11">
    <source>
        <dbReference type="EMBL" id="EFA12388.2"/>
    </source>
</evidence>
<accession>D7EIW9</accession>
<evidence type="ECO:0000256" key="7">
    <source>
        <dbReference type="ARBA" id="ARBA00023136"/>
    </source>
</evidence>
<dbReference type="InterPro" id="IPR004117">
    <property type="entry name" value="7tm6_olfct_rcpt"/>
</dbReference>
<dbReference type="FunCoup" id="D7EIW9">
    <property type="interactions" value="34"/>
</dbReference>
<feature type="transmembrane region" description="Helical" evidence="10">
    <location>
        <begin position="161"/>
        <end position="189"/>
    </location>
</feature>
<keyword evidence="9" id="KW-0807">Transducer</keyword>
<keyword evidence="2" id="KW-1003">Cell membrane</keyword>
<dbReference type="InParanoid" id="D7EIW9"/>
<keyword evidence="6 10" id="KW-1133">Transmembrane helix</keyword>
<keyword evidence="4 10" id="KW-0812">Transmembrane</keyword>
<dbReference type="PANTHER" id="PTHR21137">
    <property type="entry name" value="ODORANT RECEPTOR"/>
    <property type="match status" value="1"/>
</dbReference>
<sequence>MSDHFRYVSTIFKLSGYLPSLKTLKTKILKYVFSPIMFTLITFIIYNFRYMHHDIFEIARTCEALSTHGHVFGRKLAVLKHANLIEQVINDRNFFWSYEKFGEKLGQRFRQKLFFRDYVMKSLSAMSVLMLAYFYLTPVFVRSVNLPQASWVPQFSHATALVYFCQVVCLSESIPVAVIIDGTFLLMGAELEIQFNLLKKTLKAVEIGQNSGQKHEEKCLKQLKICASYHDFLLKEHVKMKTIFSEFFLLQYLLSIEGLCIELFVVNKAQTWGQFALGAIYVVGIIMQSSFTFLSASNLEIEVSITKFKKLTNKI</sequence>
<dbReference type="Pfam" id="PF02949">
    <property type="entry name" value="7tm_6"/>
    <property type="match status" value="1"/>
</dbReference>
<dbReference type="AlphaFoldDB" id="D7EIW9"/>
<evidence type="ECO:0000256" key="10">
    <source>
        <dbReference type="SAM" id="Phobius"/>
    </source>
</evidence>
<keyword evidence="3" id="KW-0716">Sensory transduction</keyword>
<proteinExistence type="predicted"/>
<dbReference type="EMBL" id="KQ971380">
    <property type="protein sequence ID" value="EFA12388.2"/>
    <property type="molecule type" value="Genomic_DNA"/>
</dbReference>
<feature type="transmembrane region" description="Helical" evidence="10">
    <location>
        <begin position="118"/>
        <end position="141"/>
    </location>
</feature>
<keyword evidence="5" id="KW-0552">Olfaction</keyword>
<dbReference type="Proteomes" id="UP000007266">
    <property type="component" value="Linkage group 10"/>
</dbReference>
<dbReference type="GO" id="GO:0005549">
    <property type="term" value="F:odorant binding"/>
    <property type="evidence" value="ECO:0007669"/>
    <property type="project" value="InterPro"/>
</dbReference>
<evidence type="ECO:0000313" key="12">
    <source>
        <dbReference type="Proteomes" id="UP000007266"/>
    </source>
</evidence>
<protein>
    <submittedName>
        <fullName evidence="11">Odorant receptor 139</fullName>
    </submittedName>
</protein>
<evidence type="ECO:0000256" key="1">
    <source>
        <dbReference type="ARBA" id="ARBA00004651"/>
    </source>
</evidence>
<reference evidence="11 12" key="2">
    <citation type="journal article" date="2010" name="Nucleic Acids Res.">
        <title>BeetleBase in 2010: revisions to provide comprehensive genomic information for Tribolium castaneum.</title>
        <authorList>
            <person name="Kim H.S."/>
            <person name="Murphy T."/>
            <person name="Xia J."/>
            <person name="Caragea D."/>
            <person name="Park Y."/>
            <person name="Beeman R.W."/>
            <person name="Lorenzen M.D."/>
            <person name="Butcher S."/>
            <person name="Manak J.R."/>
            <person name="Brown S.J."/>
        </authorList>
    </citation>
    <scope>GENOME REANNOTATION</scope>
    <source>
        <strain evidence="11 12">Georgia GA2</strain>
    </source>
</reference>
<dbReference type="GO" id="GO:0050911">
    <property type="term" value="P:detection of chemical stimulus involved in sensory perception of smell"/>
    <property type="evidence" value="ECO:0000318"/>
    <property type="project" value="GO_Central"/>
</dbReference>
<comment type="subcellular location">
    <subcellularLocation>
        <location evidence="1">Cell membrane</location>
        <topology evidence="1">Multi-pass membrane protein</topology>
    </subcellularLocation>
</comment>
<dbReference type="PANTHER" id="PTHR21137:SF35">
    <property type="entry name" value="ODORANT RECEPTOR 19A-RELATED"/>
    <property type="match status" value="1"/>
</dbReference>
<dbReference type="GO" id="GO:0005886">
    <property type="term" value="C:plasma membrane"/>
    <property type="evidence" value="ECO:0000318"/>
    <property type="project" value="GO_Central"/>
</dbReference>
<gene>
    <name evidence="11" type="primary">AUGUSTUS-3.0.2_02052</name>
    <name evidence="11" type="ORF">TcasGA2_TC002052</name>
</gene>
<evidence type="ECO:0000256" key="5">
    <source>
        <dbReference type="ARBA" id="ARBA00022725"/>
    </source>
</evidence>
<evidence type="ECO:0000256" key="6">
    <source>
        <dbReference type="ARBA" id="ARBA00022989"/>
    </source>
</evidence>
<evidence type="ECO:0000256" key="2">
    <source>
        <dbReference type="ARBA" id="ARBA00022475"/>
    </source>
</evidence>
<keyword evidence="7 10" id="KW-0472">Membrane</keyword>
<dbReference type="GO" id="GO:0004984">
    <property type="term" value="F:olfactory receptor activity"/>
    <property type="evidence" value="ECO:0000318"/>
    <property type="project" value="GO_Central"/>
</dbReference>
<evidence type="ECO:0000256" key="3">
    <source>
        <dbReference type="ARBA" id="ARBA00022606"/>
    </source>
</evidence>
<feature type="transmembrane region" description="Helical" evidence="10">
    <location>
        <begin position="272"/>
        <end position="294"/>
    </location>
</feature>
<keyword evidence="8 11" id="KW-0675">Receptor</keyword>
<evidence type="ECO:0000256" key="8">
    <source>
        <dbReference type="ARBA" id="ARBA00023170"/>
    </source>
</evidence>
<feature type="transmembrane region" description="Helical" evidence="10">
    <location>
        <begin position="28"/>
        <end position="48"/>
    </location>
</feature>
<evidence type="ECO:0000256" key="9">
    <source>
        <dbReference type="ARBA" id="ARBA00023224"/>
    </source>
</evidence>
<feature type="transmembrane region" description="Helical" evidence="10">
    <location>
        <begin position="247"/>
        <end position="266"/>
    </location>
</feature>
<dbReference type="GO" id="GO:0007165">
    <property type="term" value="P:signal transduction"/>
    <property type="evidence" value="ECO:0007669"/>
    <property type="project" value="UniProtKB-KW"/>
</dbReference>